<evidence type="ECO:0000313" key="3">
    <source>
        <dbReference type="Proteomes" id="UP000643165"/>
    </source>
</evidence>
<feature type="region of interest" description="Disordered" evidence="1">
    <location>
        <begin position="76"/>
        <end position="97"/>
    </location>
</feature>
<proteinExistence type="predicted"/>
<dbReference type="EMBL" id="BOPB01000007">
    <property type="protein sequence ID" value="GIJ20779.1"/>
    <property type="molecule type" value="Genomic_DNA"/>
</dbReference>
<comment type="caution">
    <text evidence="2">The sequence shown here is derived from an EMBL/GenBank/DDBJ whole genome shotgun (WGS) entry which is preliminary data.</text>
</comment>
<protein>
    <submittedName>
        <fullName evidence="2">Uncharacterized protein</fullName>
    </submittedName>
</protein>
<organism evidence="2 3">
    <name type="scientific">Micromonospora lutea</name>
    <dbReference type="NCBI Taxonomy" id="419825"/>
    <lineage>
        <taxon>Bacteria</taxon>
        <taxon>Bacillati</taxon>
        <taxon>Actinomycetota</taxon>
        <taxon>Actinomycetes</taxon>
        <taxon>Micromonosporales</taxon>
        <taxon>Micromonosporaceae</taxon>
        <taxon>Micromonospora</taxon>
    </lineage>
</organism>
<evidence type="ECO:0000313" key="2">
    <source>
        <dbReference type="EMBL" id="GIJ20779.1"/>
    </source>
</evidence>
<name>A0ABQ4IS86_9ACTN</name>
<sequence length="97" mass="10700">MQATRWRVLVHAPSGERLPLPDATTTRSVTDVTVEVPFRSLAVDLSDVRYYNGPDPHQGRGTPWRRPMWVYPDGLDRRSGVTASSSADPAAKTAAPR</sequence>
<reference evidence="2 3" key="1">
    <citation type="submission" date="2021-01" db="EMBL/GenBank/DDBJ databases">
        <title>Whole genome shotgun sequence of Verrucosispora lutea NBRC 106530.</title>
        <authorList>
            <person name="Komaki H."/>
            <person name="Tamura T."/>
        </authorList>
    </citation>
    <scope>NUCLEOTIDE SEQUENCE [LARGE SCALE GENOMIC DNA]</scope>
    <source>
        <strain evidence="2 3">NBRC 106530</strain>
    </source>
</reference>
<keyword evidence="3" id="KW-1185">Reference proteome</keyword>
<accession>A0ABQ4IS86</accession>
<gene>
    <name evidence="2" type="ORF">Vlu01_14030</name>
</gene>
<dbReference type="Proteomes" id="UP000643165">
    <property type="component" value="Unassembled WGS sequence"/>
</dbReference>
<evidence type="ECO:0000256" key="1">
    <source>
        <dbReference type="SAM" id="MobiDB-lite"/>
    </source>
</evidence>